<name>A0ABV3DBM7_9ACTN</name>
<dbReference type="RefSeq" id="WP_358350155.1">
    <property type="nucleotide sequence ID" value="NZ_JBEZFP010000011.1"/>
</dbReference>
<dbReference type="EMBL" id="JBEZFP010000011">
    <property type="protein sequence ID" value="MEU8133155.1"/>
    <property type="molecule type" value="Genomic_DNA"/>
</dbReference>
<dbReference type="Proteomes" id="UP001551482">
    <property type="component" value="Unassembled WGS sequence"/>
</dbReference>
<keyword evidence="2" id="KW-1185">Reference proteome</keyword>
<evidence type="ECO:0000313" key="2">
    <source>
        <dbReference type="Proteomes" id="UP001551482"/>
    </source>
</evidence>
<reference evidence="1 2" key="1">
    <citation type="submission" date="2024-06" db="EMBL/GenBank/DDBJ databases">
        <title>The Natural Products Discovery Center: Release of the First 8490 Sequenced Strains for Exploring Actinobacteria Biosynthetic Diversity.</title>
        <authorList>
            <person name="Kalkreuter E."/>
            <person name="Kautsar S.A."/>
            <person name="Yang D."/>
            <person name="Bader C.D."/>
            <person name="Teijaro C.N."/>
            <person name="Fluegel L."/>
            <person name="Davis C.M."/>
            <person name="Simpson J.R."/>
            <person name="Lauterbach L."/>
            <person name="Steele A.D."/>
            <person name="Gui C."/>
            <person name="Meng S."/>
            <person name="Li G."/>
            <person name="Viehrig K."/>
            <person name="Ye F."/>
            <person name="Su P."/>
            <person name="Kiefer A.F."/>
            <person name="Nichols A."/>
            <person name="Cepeda A.J."/>
            <person name="Yan W."/>
            <person name="Fan B."/>
            <person name="Jiang Y."/>
            <person name="Adhikari A."/>
            <person name="Zheng C.-J."/>
            <person name="Schuster L."/>
            <person name="Cowan T.M."/>
            <person name="Smanski M.J."/>
            <person name="Chevrette M.G."/>
            <person name="De Carvalho L.P.S."/>
            <person name="Shen B."/>
        </authorList>
    </citation>
    <scope>NUCLEOTIDE SEQUENCE [LARGE SCALE GENOMIC DNA]</scope>
    <source>
        <strain evidence="1 2">NPDC048946</strain>
    </source>
</reference>
<evidence type="ECO:0000313" key="1">
    <source>
        <dbReference type="EMBL" id="MEU8133155.1"/>
    </source>
</evidence>
<sequence>MYVDLTFGDAGEFADVSARVSGAARRPATNASPAAIKGLSAVRVIAEGRELIGMDLNANQRFRQRFGYVDCPSVNRHIGSWPTRRLGAE</sequence>
<accession>A0ABV3DBM7</accession>
<proteinExistence type="predicted"/>
<organism evidence="1 2">
    <name type="scientific">Streptodolium elevatio</name>
    <dbReference type="NCBI Taxonomy" id="3157996"/>
    <lineage>
        <taxon>Bacteria</taxon>
        <taxon>Bacillati</taxon>
        <taxon>Actinomycetota</taxon>
        <taxon>Actinomycetes</taxon>
        <taxon>Kitasatosporales</taxon>
        <taxon>Streptomycetaceae</taxon>
        <taxon>Streptodolium</taxon>
    </lineage>
</organism>
<protein>
    <submittedName>
        <fullName evidence="1">Uncharacterized protein</fullName>
    </submittedName>
</protein>
<gene>
    <name evidence="1" type="ORF">AB0C36_06560</name>
</gene>
<comment type="caution">
    <text evidence="1">The sequence shown here is derived from an EMBL/GenBank/DDBJ whole genome shotgun (WGS) entry which is preliminary data.</text>
</comment>